<reference evidence="2 3" key="1">
    <citation type="submission" date="2021-04" db="EMBL/GenBank/DDBJ databases">
        <authorList>
            <person name="De Guttry C."/>
            <person name="Zahm M."/>
            <person name="Klopp C."/>
            <person name="Cabau C."/>
            <person name="Louis A."/>
            <person name="Berthelot C."/>
            <person name="Parey E."/>
            <person name="Roest Crollius H."/>
            <person name="Montfort J."/>
            <person name="Robinson-Rechavi M."/>
            <person name="Bucao C."/>
            <person name="Bouchez O."/>
            <person name="Gislard M."/>
            <person name="Lluch J."/>
            <person name="Milhes M."/>
            <person name="Lampietro C."/>
            <person name="Lopez Roques C."/>
            <person name="Donnadieu C."/>
            <person name="Braasch I."/>
            <person name="Desvignes T."/>
            <person name="Postlethwait J."/>
            <person name="Bobe J."/>
            <person name="Wedekind C."/>
            <person name="Guiguen Y."/>
        </authorList>
    </citation>
    <scope>NUCLEOTIDE SEQUENCE [LARGE SCALE GENOMIC DNA]</scope>
    <source>
        <strain evidence="2">Cs_M1</strain>
        <tissue evidence="2">Blood</tissue>
    </source>
</reference>
<feature type="transmembrane region" description="Helical" evidence="1">
    <location>
        <begin position="16"/>
        <end position="38"/>
    </location>
</feature>
<evidence type="ECO:0000256" key="1">
    <source>
        <dbReference type="SAM" id="Phobius"/>
    </source>
</evidence>
<gene>
    <name evidence="2" type="ORF">J4Q44_G00381250</name>
</gene>
<evidence type="ECO:0000313" key="2">
    <source>
        <dbReference type="EMBL" id="KAK6291359.1"/>
    </source>
</evidence>
<organism evidence="2 3">
    <name type="scientific">Coregonus suidteri</name>
    <dbReference type="NCBI Taxonomy" id="861788"/>
    <lineage>
        <taxon>Eukaryota</taxon>
        <taxon>Metazoa</taxon>
        <taxon>Chordata</taxon>
        <taxon>Craniata</taxon>
        <taxon>Vertebrata</taxon>
        <taxon>Euteleostomi</taxon>
        <taxon>Actinopterygii</taxon>
        <taxon>Neopterygii</taxon>
        <taxon>Teleostei</taxon>
        <taxon>Protacanthopterygii</taxon>
        <taxon>Salmoniformes</taxon>
        <taxon>Salmonidae</taxon>
        <taxon>Coregoninae</taxon>
        <taxon>Coregonus</taxon>
    </lineage>
</organism>
<keyword evidence="1" id="KW-0812">Transmembrane</keyword>
<keyword evidence="1" id="KW-1133">Transmembrane helix</keyword>
<feature type="non-terminal residue" evidence="2">
    <location>
        <position position="108"/>
    </location>
</feature>
<dbReference type="Proteomes" id="UP001356427">
    <property type="component" value="Unassembled WGS sequence"/>
</dbReference>
<dbReference type="AlphaFoldDB" id="A0AAN8KKQ2"/>
<keyword evidence="1" id="KW-0472">Membrane</keyword>
<name>A0AAN8KKQ2_9TELE</name>
<comment type="caution">
    <text evidence="2">The sequence shown here is derived from an EMBL/GenBank/DDBJ whole genome shotgun (WGS) entry which is preliminary data.</text>
</comment>
<dbReference type="EMBL" id="JAGTTL010000040">
    <property type="protein sequence ID" value="KAK6291359.1"/>
    <property type="molecule type" value="Genomic_DNA"/>
</dbReference>
<evidence type="ECO:0000313" key="3">
    <source>
        <dbReference type="Proteomes" id="UP001356427"/>
    </source>
</evidence>
<accession>A0AAN8KKQ2</accession>
<protein>
    <submittedName>
        <fullName evidence="2">Uncharacterized protein</fullName>
    </submittedName>
</protein>
<proteinExistence type="predicted"/>
<keyword evidence="3" id="KW-1185">Reference proteome</keyword>
<sequence>MSHSPQCSLTQQCEHVYLSFVGMSVSCSLFSFCFWRLVRCGPFYHRLDNPNRRCHSKSCPVGYMGFPFIKIQHMEMCPVCVCVCVQCVCVSSVCVFVSVFVCVSSVCV</sequence>
<feature type="transmembrane region" description="Helical" evidence="1">
    <location>
        <begin position="79"/>
        <end position="106"/>
    </location>
</feature>